<dbReference type="Proteomes" id="UP000292564">
    <property type="component" value="Unassembled WGS sequence"/>
</dbReference>
<comment type="similarity">
    <text evidence="1 2">Belongs to the anti-sigma-factor antagonist family.</text>
</comment>
<accession>A0A4Q7ZMB2</accession>
<reference evidence="4 5" key="1">
    <citation type="submission" date="2019-02" db="EMBL/GenBank/DDBJ databases">
        <title>Sequencing the genomes of 1000 actinobacteria strains.</title>
        <authorList>
            <person name="Klenk H.-P."/>
        </authorList>
    </citation>
    <scope>NUCLEOTIDE SEQUENCE [LARGE SCALE GENOMIC DNA]</scope>
    <source>
        <strain evidence="4 5">DSM 45162</strain>
    </source>
</reference>
<dbReference type="GO" id="GO:0043856">
    <property type="term" value="F:anti-sigma factor antagonist activity"/>
    <property type="evidence" value="ECO:0007669"/>
    <property type="project" value="InterPro"/>
</dbReference>
<evidence type="ECO:0000256" key="1">
    <source>
        <dbReference type="ARBA" id="ARBA00009013"/>
    </source>
</evidence>
<dbReference type="OrthoDB" id="9794628at2"/>
<dbReference type="PANTHER" id="PTHR33495">
    <property type="entry name" value="ANTI-SIGMA FACTOR ANTAGONIST TM_1081-RELATED-RELATED"/>
    <property type="match status" value="1"/>
</dbReference>
<dbReference type="EMBL" id="SHKY01000001">
    <property type="protein sequence ID" value="RZU51399.1"/>
    <property type="molecule type" value="Genomic_DNA"/>
</dbReference>
<dbReference type="InterPro" id="IPR002645">
    <property type="entry name" value="STAS_dom"/>
</dbReference>
<evidence type="ECO:0000259" key="3">
    <source>
        <dbReference type="PROSITE" id="PS50801"/>
    </source>
</evidence>
<evidence type="ECO:0000313" key="5">
    <source>
        <dbReference type="Proteomes" id="UP000292564"/>
    </source>
</evidence>
<name>A0A4Q7ZMB2_9ACTN</name>
<feature type="domain" description="STAS" evidence="3">
    <location>
        <begin position="3"/>
        <end position="106"/>
    </location>
</feature>
<comment type="caution">
    <text evidence="4">The sequence shown here is derived from an EMBL/GenBank/DDBJ whole genome shotgun (WGS) entry which is preliminary data.</text>
</comment>
<evidence type="ECO:0000313" key="4">
    <source>
        <dbReference type="EMBL" id="RZU51399.1"/>
    </source>
</evidence>
<sequence>MPLTTTSTSTADSVVITLVGDLDAAGAPILADDVERALQRDVKRLVLDLNELNYLSSAGLRQLVYAQQKMNDDVQIVLVGANTRVAQTIRLVGFDQSVVMTDQLPE</sequence>
<dbReference type="NCBIfam" id="TIGR00377">
    <property type="entry name" value="ant_ant_sig"/>
    <property type="match status" value="1"/>
</dbReference>
<dbReference type="InterPro" id="IPR036513">
    <property type="entry name" value="STAS_dom_sf"/>
</dbReference>
<dbReference type="Gene3D" id="3.30.750.24">
    <property type="entry name" value="STAS domain"/>
    <property type="match status" value="1"/>
</dbReference>
<dbReference type="CDD" id="cd07043">
    <property type="entry name" value="STAS_anti-anti-sigma_factors"/>
    <property type="match status" value="1"/>
</dbReference>
<dbReference type="RefSeq" id="WP_130510166.1">
    <property type="nucleotide sequence ID" value="NZ_SHKY01000001.1"/>
</dbReference>
<proteinExistence type="inferred from homology"/>
<gene>
    <name evidence="4" type="ORF">EV385_3226</name>
</gene>
<evidence type="ECO:0000256" key="2">
    <source>
        <dbReference type="RuleBase" id="RU003749"/>
    </source>
</evidence>
<dbReference type="Pfam" id="PF01740">
    <property type="entry name" value="STAS"/>
    <property type="match status" value="1"/>
</dbReference>
<dbReference type="SUPFAM" id="SSF52091">
    <property type="entry name" value="SpoIIaa-like"/>
    <property type="match status" value="1"/>
</dbReference>
<keyword evidence="5" id="KW-1185">Reference proteome</keyword>
<dbReference type="InterPro" id="IPR003658">
    <property type="entry name" value="Anti-sigma_ant"/>
</dbReference>
<dbReference type="AlphaFoldDB" id="A0A4Q7ZMB2"/>
<protein>
    <recommendedName>
        <fullName evidence="2">Anti-sigma factor antagonist</fullName>
    </recommendedName>
</protein>
<dbReference type="PROSITE" id="PS50801">
    <property type="entry name" value="STAS"/>
    <property type="match status" value="1"/>
</dbReference>
<organism evidence="4 5">
    <name type="scientific">Krasilnikovia cinnamomea</name>
    <dbReference type="NCBI Taxonomy" id="349313"/>
    <lineage>
        <taxon>Bacteria</taxon>
        <taxon>Bacillati</taxon>
        <taxon>Actinomycetota</taxon>
        <taxon>Actinomycetes</taxon>
        <taxon>Micromonosporales</taxon>
        <taxon>Micromonosporaceae</taxon>
        <taxon>Krasilnikovia</taxon>
    </lineage>
</organism>
<dbReference type="PANTHER" id="PTHR33495:SF14">
    <property type="entry name" value="ANTI-SIGMA FACTOR ANTAGONIST"/>
    <property type="match status" value="1"/>
</dbReference>